<dbReference type="EMBL" id="VZZK01000011">
    <property type="protein sequence ID" value="KAB1078917.1"/>
    <property type="molecule type" value="Genomic_DNA"/>
</dbReference>
<dbReference type="AlphaFoldDB" id="A0A6L3T214"/>
<evidence type="ECO:0000313" key="1">
    <source>
        <dbReference type="EMBL" id="KAB1078917.1"/>
    </source>
</evidence>
<dbReference type="GO" id="GO:0009288">
    <property type="term" value="C:bacterial-type flagellum"/>
    <property type="evidence" value="ECO:0007669"/>
    <property type="project" value="InterPro"/>
</dbReference>
<keyword evidence="1" id="KW-0969">Cilium</keyword>
<dbReference type="Proteomes" id="UP000474159">
    <property type="component" value="Unassembled WGS sequence"/>
</dbReference>
<accession>A0A6L3T214</accession>
<organism evidence="1 2">
    <name type="scientific">Methylobacterium soli</name>
    <dbReference type="NCBI Taxonomy" id="553447"/>
    <lineage>
        <taxon>Bacteria</taxon>
        <taxon>Pseudomonadati</taxon>
        <taxon>Pseudomonadota</taxon>
        <taxon>Alphaproteobacteria</taxon>
        <taxon>Hyphomicrobiales</taxon>
        <taxon>Methylobacteriaceae</taxon>
        <taxon>Methylobacterium</taxon>
    </lineage>
</organism>
<dbReference type="GO" id="GO:0005198">
    <property type="term" value="F:structural molecule activity"/>
    <property type="evidence" value="ECO:0007669"/>
    <property type="project" value="InterPro"/>
</dbReference>
<dbReference type="OrthoDB" id="7312911at2"/>
<name>A0A6L3T214_9HYPH</name>
<protein>
    <submittedName>
        <fullName evidence="1">Flagellin</fullName>
    </submittedName>
</protein>
<dbReference type="PANTHER" id="PTHR42792:SF1">
    <property type="entry name" value="FLAGELLAR HOOK-ASSOCIATED PROTEIN 3"/>
    <property type="match status" value="1"/>
</dbReference>
<dbReference type="RefSeq" id="WP_151000449.1">
    <property type="nucleotide sequence ID" value="NZ_BPQY01000335.1"/>
</dbReference>
<comment type="caution">
    <text evidence="1">The sequence shown here is derived from an EMBL/GenBank/DDBJ whole genome shotgun (WGS) entry which is preliminary data.</text>
</comment>
<dbReference type="InterPro" id="IPR001492">
    <property type="entry name" value="Flagellin"/>
</dbReference>
<gene>
    <name evidence="1" type="ORF">F6X53_13000</name>
</gene>
<dbReference type="SUPFAM" id="SSF64518">
    <property type="entry name" value="Phase 1 flagellin"/>
    <property type="match status" value="1"/>
</dbReference>
<sequence>MTTIPSFAAGSFVTNRTTTNLVNLKSRLDGLSTQLSTGRAAETYGGLGAGRSTSLSAHATLSALDGYDATITGAQTRVKLATASLTQLTSLTTTLRRSIDNTALNNGATAENNALLASSSLDSALDALNQQSAGQYLFGGRVLETPPVVSGDVLLNGTTTPKADGLKTLVQEQLDADLGPSGTGRLTVTTPNATTISVAEETNALTRQDFGFQFTGTPTATGSAISVSAQASAPSTIYNIGLSAQPAIGDSLTFTLSLKGGGTTTLTLTAQSQVTPGSHAGFAIGANAAETAANLSNAVTGALKDAANTTLAAKSITDATTRFFDGGERIGKDSVGNPVFISQLSPSDALLPGNQKSTVQWYKGEASTTDPRAATTARIGATYTVEIGARANEDAIKDALKSLAAAAVNTVGTTPDTSAARWKAVAARTTTLLPATGALESITADFSLGASALSNAQTQNKSTRATLQSAVDGVESVTTEEVAAKLLAVQNQLQASYQVTSMLSKLSLVNYLS</sequence>
<keyword evidence="1" id="KW-0966">Cell projection</keyword>
<keyword evidence="2" id="KW-1185">Reference proteome</keyword>
<evidence type="ECO:0000313" key="2">
    <source>
        <dbReference type="Proteomes" id="UP000474159"/>
    </source>
</evidence>
<dbReference type="PANTHER" id="PTHR42792">
    <property type="entry name" value="FLAGELLIN"/>
    <property type="match status" value="1"/>
</dbReference>
<reference evidence="1 2" key="1">
    <citation type="submission" date="2019-09" db="EMBL/GenBank/DDBJ databases">
        <title>YIM 48816 draft genome.</title>
        <authorList>
            <person name="Jiang L."/>
        </authorList>
    </citation>
    <scope>NUCLEOTIDE SEQUENCE [LARGE SCALE GENOMIC DNA]</scope>
    <source>
        <strain evidence="1 2">YIM 48816</strain>
    </source>
</reference>
<keyword evidence="1" id="KW-0282">Flagellum</keyword>
<proteinExistence type="predicted"/>